<dbReference type="AlphaFoldDB" id="A0A829Q877"/>
<dbReference type="EMBL" id="JAOF01000001">
    <property type="protein sequence ID" value="EUA48761.1"/>
    <property type="molecule type" value="Genomic_DNA"/>
</dbReference>
<sequence>MRSTYCDVRLPPSERIIVELLIEFVILSDSGSALRIAWPA</sequence>
<protein>
    <submittedName>
        <fullName evidence="1">Uncharacterized protein</fullName>
    </submittedName>
</protein>
<evidence type="ECO:0000313" key="1">
    <source>
        <dbReference type="EMBL" id="EUA48761.1"/>
    </source>
</evidence>
<name>A0A829Q877_9MYCO</name>
<comment type="caution">
    <text evidence="1">The sequence shown here is derived from an EMBL/GenBank/DDBJ whole genome shotgun (WGS) entry which is preliminary data.</text>
</comment>
<evidence type="ECO:0000313" key="2">
    <source>
        <dbReference type="Proteomes" id="UP000020103"/>
    </source>
</evidence>
<gene>
    <name evidence="1" type="ORF">I543_1093</name>
</gene>
<accession>A0A829Q877</accession>
<organism evidence="1 2">
    <name type="scientific">Mycobacteroides abscessus 21</name>
    <dbReference type="NCBI Taxonomy" id="1299324"/>
    <lineage>
        <taxon>Bacteria</taxon>
        <taxon>Bacillati</taxon>
        <taxon>Actinomycetota</taxon>
        <taxon>Actinomycetes</taxon>
        <taxon>Mycobacteriales</taxon>
        <taxon>Mycobacteriaceae</taxon>
        <taxon>Mycobacteroides</taxon>
        <taxon>Mycobacteroides abscessus</taxon>
    </lineage>
</organism>
<reference evidence="1 2" key="1">
    <citation type="submission" date="2013-12" db="EMBL/GenBank/DDBJ databases">
        <authorList>
            <person name="Madinger N."/>
            <person name="Lenaerts A."/>
            <person name="Ordway D."/>
            <person name="DeGroote M.A."/>
            <person name="Parker T."/>
            <person name="Sizemore C."/>
            <person name="Tallon L.J."/>
            <person name="Sadzewicz L.K."/>
            <person name="Sengamalay N."/>
            <person name="Fraser C.M."/>
            <person name="Hine E."/>
            <person name="Shefchek K.A."/>
            <person name="Das S.P."/>
            <person name="Tettelin H."/>
        </authorList>
    </citation>
    <scope>NUCLEOTIDE SEQUENCE [LARGE SCALE GENOMIC DNA]</scope>
    <source>
        <strain evidence="1 2">21</strain>
    </source>
</reference>
<dbReference type="Proteomes" id="UP000020103">
    <property type="component" value="Unassembled WGS sequence"/>
</dbReference>
<proteinExistence type="predicted"/>